<gene>
    <name evidence="6" type="ORF">G5V65_06190</name>
</gene>
<name>A0A6M1TRH2_9RHOB</name>
<dbReference type="InterPro" id="IPR016162">
    <property type="entry name" value="Ald_DH_N"/>
</dbReference>
<evidence type="ECO:0000256" key="3">
    <source>
        <dbReference type="PROSITE-ProRule" id="PRU10007"/>
    </source>
</evidence>
<dbReference type="SUPFAM" id="SSF53720">
    <property type="entry name" value="ALDH-like"/>
    <property type="match status" value="1"/>
</dbReference>
<evidence type="ECO:0000259" key="5">
    <source>
        <dbReference type="Pfam" id="PF00171"/>
    </source>
</evidence>
<feature type="domain" description="Aldehyde dehydrogenase" evidence="5">
    <location>
        <begin position="27"/>
        <end position="490"/>
    </location>
</feature>
<dbReference type="InterPro" id="IPR016161">
    <property type="entry name" value="Ald_DH/histidinol_DH"/>
</dbReference>
<dbReference type="GO" id="GO:0004030">
    <property type="term" value="F:aldehyde dehydrogenase [NAD(P)+] activity"/>
    <property type="evidence" value="ECO:0007669"/>
    <property type="project" value="UniProtKB-ARBA"/>
</dbReference>
<keyword evidence="7" id="KW-1185">Reference proteome</keyword>
<keyword evidence="2 4" id="KW-0560">Oxidoreductase</keyword>
<evidence type="ECO:0000256" key="2">
    <source>
        <dbReference type="ARBA" id="ARBA00023002"/>
    </source>
</evidence>
<dbReference type="EMBL" id="JAALFE010000004">
    <property type="protein sequence ID" value="NGQ90480.1"/>
    <property type="molecule type" value="Genomic_DNA"/>
</dbReference>
<dbReference type="AlphaFoldDB" id="A0A6M1TRH2"/>
<evidence type="ECO:0000313" key="7">
    <source>
        <dbReference type="Proteomes" id="UP000474758"/>
    </source>
</evidence>
<dbReference type="InterPro" id="IPR016160">
    <property type="entry name" value="Ald_DH_CS_CYS"/>
</dbReference>
<evidence type="ECO:0000313" key="6">
    <source>
        <dbReference type="EMBL" id="NGQ90480.1"/>
    </source>
</evidence>
<organism evidence="6 7">
    <name type="scientific">Paragemmobacter kunshanensis</name>
    <dbReference type="NCBI Taxonomy" id="2583234"/>
    <lineage>
        <taxon>Bacteria</taxon>
        <taxon>Pseudomonadati</taxon>
        <taxon>Pseudomonadota</taxon>
        <taxon>Alphaproteobacteria</taxon>
        <taxon>Rhodobacterales</taxon>
        <taxon>Paracoccaceae</taxon>
        <taxon>Paragemmobacter</taxon>
    </lineage>
</organism>
<dbReference type="RefSeq" id="WP_165047961.1">
    <property type="nucleotide sequence ID" value="NZ_JAALFE010000004.1"/>
</dbReference>
<dbReference type="FunFam" id="3.40.605.10:FF:000001">
    <property type="entry name" value="Aldehyde dehydrogenase 1"/>
    <property type="match status" value="1"/>
</dbReference>
<dbReference type="Gene3D" id="3.40.309.10">
    <property type="entry name" value="Aldehyde Dehydrogenase, Chain A, domain 2"/>
    <property type="match status" value="1"/>
</dbReference>
<dbReference type="Pfam" id="PF00171">
    <property type="entry name" value="Aldedh"/>
    <property type="match status" value="1"/>
</dbReference>
<evidence type="ECO:0000256" key="1">
    <source>
        <dbReference type="ARBA" id="ARBA00009986"/>
    </source>
</evidence>
<dbReference type="InterPro" id="IPR029510">
    <property type="entry name" value="Ald_DH_CS_GLU"/>
</dbReference>
<dbReference type="InterPro" id="IPR015590">
    <property type="entry name" value="Aldehyde_DH_dom"/>
</dbReference>
<evidence type="ECO:0000256" key="4">
    <source>
        <dbReference type="RuleBase" id="RU003345"/>
    </source>
</evidence>
<dbReference type="PROSITE" id="PS00070">
    <property type="entry name" value="ALDEHYDE_DEHYDR_CYS"/>
    <property type="match status" value="1"/>
</dbReference>
<dbReference type="Proteomes" id="UP000474758">
    <property type="component" value="Unassembled WGS sequence"/>
</dbReference>
<comment type="caution">
    <text evidence="6">The sequence shown here is derived from an EMBL/GenBank/DDBJ whole genome shotgun (WGS) entry which is preliminary data.</text>
</comment>
<dbReference type="FunFam" id="3.40.309.10:FF:000012">
    <property type="entry name" value="Betaine aldehyde dehydrogenase"/>
    <property type="match status" value="1"/>
</dbReference>
<dbReference type="InterPro" id="IPR016163">
    <property type="entry name" value="Ald_DH_C"/>
</dbReference>
<accession>A0A6M1TRH2</accession>
<protein>
    <submittedName>
        <fullName evidence="6">Aldehyde dehydrogenase family protein</fullName>
    </submittedName>
</protein>
<dbReference type="PANTHER" id="PTHR11699">
    <property type="entry name" value="ALDEHYDE DEHYDROGENASE-RELATED"/>
    <property type="match status" value="1"/>
</dbReference>
<comment type="similarity">
    <text evidence="1 4">Belongs to the aldehyde dehydrogenase family.</text>
</comment>
<proteinExistence type="inferred from homology"/>
<dbReference type="Gene3D" id="3.40.605.10">
    <property type="entry name" value="Aldehyde Dehydrogenase, Chain A, domain 1"/>
    <property type="match status" value="1"/>
</dbReference>
<reference evidence="6 7" key="1">
    <citation type="submission" date="2020-02" db="EMBL/GenBank/DDBJ databases">
        <title>Rhodobacter translucens sp. nov., a novel bacterium isolated from activated sludge.</title>
        <authorList>
            <person name="Liu J."/>
        </authorList>
    </citation>
    <scope>NUCLEOTIDE SEQUENCE [LARGE SCALE GENOMIC DNA]</scope>
    <source>
        <strain evidence="6 7">HX-7-19</strain>
    </source>
</reference>
<feature type="active site" evidence="3">
    <location>
        <position position="265"/>
    </location>
</feature>
<dbReference type="PROSITE" id="PS00687">
    <property type="entry name" value="ALDEHYDE_DEHYDR_GLU"/>
    <property type="match status" value="1"/>
</dbReference>
<sequence length="495" mass="51781">MTLDQATIDRLAATPVPPQRLLIGGAWQDGSGAPMPVLSPIDGSRLTTLATASAADVARACADARAAFEDGRWSARPPAERKKVLHRLADLIDRHALELAVLGVRDNGTEISMALKAEPGSAAGTFRYYAEAIDKIHGEIAPTQANVLALVHREPIGVVGAIVPWNFPLMIGAWKIAPALAMGNSVVLKPAETASLTLLRLAELALEAGVPPGVFNVVTGPGAITGEALALSPDVDVLVFTGSGATGRRLLEYSARSNLKRCYLELGGKSPNIVFADAPDIAAAAKAAAMAIFRNAGQVCVAGSRLLVEASIHDAFIDALTRATTQMSVGNPLQLTSQIGAINSLTQLEANLRFVTDATAEGGELVTGGNRILADTGGYYMDPAIVTGVAPHHRLFRNEVFGPVLAVTPFSTEQEALHLANATDYGLAAGVWTGNLGRAHRMLRGIRAGVVHVNTYGGADITVPLSGTRQSGNGADKSLHALDKYTDLKTGWIQL</sequence>